<dbReference type="InterPro" id="IPR006130">
    <property type="entry name" value="Asp/Orn_carbamoylTrfase"/>
</dbReference>
<dbReference type="Pfam" id="PF00185">
    <property type="entry name" value="OTCace"/>
    <property type="match status" value="1"/>
</dbReference>
<dbReference type="HAMAP" id="MF_00001">
    <property type="entry name" value="Asp_carb_tr"/>
    <property type="match status" value="1"/>
</dbReference>
<evidence type="ECO:0000259" key="8">
    <source>
        <dbReference type="Pfam" id="PF00185"/>
    </source>
</evidence>
<dbReference type="RefSeq" id="WP_367778847.1">
    <property type="nucleotide sequence ID" value="NZ_JBFMIA010000003.1"/>
</dbReference>
<evidence type="ECO:0000256" key="4">
    <source>
        <dbReference type="ARBA" id="ARBA00022975"/>
    </source>
</evidence>
<dbReference type="PANTHER" id="PTHR45753:SF6">
    <property type="entry name" value="ASPARTATE CARBAMOYLTRANSFERASE"/>
    <property type="match status" value="1"/>
</dbReference>
<dbReference type="GO" id="GO:0004070">
    <property type="term" value="F:aspartate carbamoyltransferase activity"/>
    <property type="evidence" value="ECO:0007669"/>
    <property type="project" value="UniProtKB-EC"/>
</dbReference>
<evidence type="ECO:0000256" key="1">
    <source>
        <dbReference type="ARBA" id="ARBA00004852"/>
    </source>
</evidence>
<evidence type="ECO:0000313" key="10">
    <source>
        <dbReference type="EMBL" id="MEW9501372.1"/>
    </source>
</evidence>
<comment type="pathway">
    <text evidence="1 7">Pyrimidine metabolism; UMP biosynthesis via de novo pathway; (S)-dihydroorotate from bicarbonate: step 2/3.</text>
</comment>
<feature type="binding site" evidence="7">
    <location>
        <position position="211"/>
    </location>
    <ligand>
        <name>L-aspartate</name>
        <dbReference type="ChEBI" id="CHEBI:29991"/>
    </ligand>
</feature>
<evidence type="ECO:0000256" key="6">
    <source>
        <dbReference type="ARBA" id="ARBA00048859"/>
    </source>
</evidence>
<keyword evidence="4 7" id="KW-0665">Pyrimidine biosynthesis</keyword>
<dbReference type="PANTHER" id="PTHR45753">
    <property type="entry name" value="ORNITHINE CARBAMOYLTRANSFERASE, MITOCHONDRIAL"/>
    <property type="match status" value="1"/>
</dbReference>
<protein>
    <recommendedName>
        <fullName evidence="7">Aspartate carbamoyltransferase</fullName>
        <ecNumber evidence="7">2.1.3.2</ecNumber>
    </recommendedName>
    <alternativeName>
        <fullName evidence="7">Aspartate transcarbamylase</fullName>
        <shortName evidence="7">ATCase</shortName>
    </alternativeName>
</protein>
<feature type="binding site" evidence="7">
    <location>
        <position position="129"/>
    </location>
    <ligand>
        <name>carbamoyl phosphate</name>
        <dbReference type="ChEBI" id="CHEBI:58228"/>
    </ligand>
</feature>
<feature type="binding site" evidence="7">
    <location>
        <position position="76"/>
    </location>
    <ligand>
        <name>L-aspartate</name>
        <dbReference type="ChEBI" id="CHEBI:29991"/>
    </ligand>
</feature>
<organism evidence="10 11">
    <name type="scientific">Jeotgalibacillus marinus</name>
    <dbReference type="NCBI Taxonomy" id="86667"/>
    <lineage>
        <taxon>Bacteria</taxon>
        <taxon>Bacillati</taxon>
        <taxon>Bacillota</taxon>
        <taxon>Bacilli</taxon>
        <taxon>Bacillales</taxon>
        <taxon>Caryophanaceae</taxon>
        <taxon>Jeotgalibacillus</taxon>
    </lineage>
</organism>
<evidence type="ECO:0000256" key="3">
    <source>
        <dbReference type="ARBA" id="ARBA00022679"/>
    </source>
</evidence>
<dbReference type="InterPro" id="IPR006131">
    <property type="entry name" value="Asp_carbamoyltransf_Asp/Orn-bd"/>
</dbReference>
<comment type="subunit">
    <text evidence="7">Heterododecamer (2C3:3R2) of six catalytic PyrB chains organized as two trimers (C3), and six regulatory PyrI chains organized as three dimers (R2).</text>
</comment>
<feature type="binding site" evidence="7">
    <location>
        <position position="252"/>
    </location>
    <ligand>
        <name>carbamoyl phosphate</name>
        <dbReference type="ChEBI" id="CHEBI:58228"/>
    </ligand>
</feature>
<comment type="function">
    <text evidence="5 7">Catalyzes the condensation of carbamoyl phosphate and aspartate to form carbamoyl aspartate and inorganic phosphate, the committed step in the de novo pyrimidine nucleotide biosynthesis pathway.</text>
</comment>
<dbReference type="InterPro" id="IPR002082">
    <property type="entry name" value="Asp_carbamoyltransf"/>
</dbReference>
<keyword evidence="11" id="KW-1185">Reference proteome</keyword>
<evidence type="ECO:0000256" key="2">
    <source>
        <dbReference type="ARBA" id="ARBA00008896"/>
    </source>
</evidence>
<comment type="similarity">
    <text evidence="2 7">Belongs to the aspartate/ornithine carbamoyltransferase superfamily. ATCase family.</text>
</comment>
<accession>A0ABV3Q228</accession>
<dbReference type="PRINTS" id="PR00101">
    <property type="entry name" value="ATCASE"/>
</dbReference>
<sequence>MHILTMNDLTNDDMFDLLHTAEGYRLQQQQQLIKPYYTANLFFENSTRTKSSFEMAERKFGMNIISFDAQTASIQKGETLYDTVKTLEAIGVDVVVIRHGEDRYFDQLDGHVKLSIINGGDGMGHHPSQCLLDLLTIYQEYQSFNGLTVTVVGDIQHSRVARSNAMALKRLGATVQFAGPKEWMDQDLQQIGHHIDFDKAVETSDVLMMLRVQHERHASGMTFSKQEYHHLYGLTSEREKKMKAHSIIMHPAPVNRGVEIADELVECERSRIFKQMENGVYVRMAMLQFVLQKREAKKHEFVN</sequence>
<evidence type="ECO:0000256" key="7">
    <source>
        <dbReference type="HAMAP-Rule" id="MF_00001"/>
    </source>
</evidence>
<evidence type="ECO:0000256" key="5">
    <source>
        <dbReference type="ARBA" id="ARBA00043884"/>
    </source>
</evidence>
<keyword evidence="3 7" id="KW-0808">Transferase</keyword>
<dbReference type="EMBL" id="JBFMIA010000003">
    <property type="protein sequence ID" value="MEW9501372.1"/>
    <property type="molecule type" value="Genomic_DNA"/>
</dbReference>
<evidence type="ECO:0000259" key="9">
    <source>
        <dbReference type="Pfam" id="PF02729"/>
    </source>
</evidence>
<dbReference type="PROSITE" id="PS00097">
    <property type="entry name" value="CARBAMOYLTRANSFERASE"/>
    <property type="match status" value="1"/>
</dbReference>
<dbReference type="Pfam" id="PF02729">
    <property type="entry name" value="OTCace_N"/>
    <property type="match status" value="1"/>
</dbReference>
<feature type="binding site" evidence="7">
    <location>
        <position position="253"/>
    </location>
    <ligand>
        <name>carbamoyl phosphate</name>
        <dbReference type="ChEBI" id="CHEBI:58228"/>
    </ligand>
</feature>
<feature type="domain" description="Aspartate/ornithine carbamoyltransferase Asp/Orn-binding" evidence="8">
    <location>
        <begin position="146"/>
        <end position="289"/>
    </location>
</feature>
<name>A0ABV3Q228_9BACL</name>
<dbReference type="InterPro" id="IPR006132">
    <property type="entry name" value="Asp/Orn_carbamoyltranf_P-bd"/>
</dbReference>
<dbReference type="NCBIfam" id="TIGR00670">
    <property type="entry name" value="asp_carb_tr"/>
    <property type="match status" value="1"/>
</dbReference>
<comment type="catalytic activity">
    <reaction evidence="6 7">
        <text>carbamoyl phosphate + L-aspartate = N-carbamoyl-L-aspartate + phosphate + H(+)</text>
        <dbReference type="Rhea" id="RHEA:20013"/>
        <dbReference type="ChEBI" id="CHEBI:15378"/>
        <dbReference type="ChEBI" id="CHEBI:29991"/>
        <dbReference type="ChEBI" id="CHEBI:32814"/>
        <dbReference type="ChEBI" id="CHEBI:43474"/>
        <dbReference type="ChEBI" id="CHEBI:58228"/>
        <dbReference type="EC" id="2.1.3.2"/>
    </reaction>
</comment>
<feature type="binding site" evidence="7">
    <location>
        <position position="159"/>
    </location>
    <ligand>
        <name>L-aspartate</name>
        <dbReference type="ChEBI" id="CHEBI:29991"/>
    </ligand>
</feature>
<feature type="binding site" evidence="7">
    <location>
        <position position="49"/>
    </location>
    <ligand>
        <name>carbamoyl phosphate</name>
        <dbReference type="ChEBI" id="CHEBI:58228"/>
    </ligand>
</feature>
<feature type="domain" description="Aspartate/ornithine carbamoyltransferase carbamoyl-P binding" evidence="9">
    <location>
        <begin position="2"/>
        <end position="139"/>
    </location>
</feature>
<comment type="caution">
    <text evidence="10">The sequence shown here is derived from an EMBL/GenBank/DDBJ whole genome shotgun (WGS) entry which is preliminary data.</text>
</comment>
<dbReference type="SUPFAM" id="SSF53671">
    <property type="entry name" value="Aspartate/ornithine carbamoyltransferase"/>
    <property type="match status" value="1"/>
</dbReference>
<reference evidence="10 11" key="1">
    <citation type="journal article" date="1979" name="Int. J. Syst. Evol. Microbiol.">
        <title>Bacillus globisporus subsp. marinus subsp. nov.</title>
        <authorList>
            <person name="Liu H."/>
        </authorList>
    </citation>
    <scope>NUCLEOTIDE SEQUENCE [LARGE SCALE GENOMIC DNA]</scope>
    <source>
        <strain evidence="10 11">DSM 1297</strain>
    </source>
</reference>
<evidence type="ECO:0000313" key="11">
    <source>
        <dbReference type="Proteomes" id="UP001556040"/>
    </source>
</evidence>
<dbReference type="Proteomes" id="UP001556040">
    <property type="component" value="Unassembled WGS sequence"/>
</dbReference>
<dbReference type="InterPro" id="IPR036901">
    <property type="entry name" value="Asp/Orn_carbamoylTrfase_sf"/>
</dbReference>
<feature type="binding site" evidence="7">
    <location>
        <position position="126"/>
    </location>
    <ligand>
        <name>carbamoyl phosphate</name>
        <dbReference type="ChEBI" id="CHEBI:58228"/>
    </ligand>
</feature>
<dbReference type="EC" id="2.1.3.2" evidence="7"/>
<dbReference type="PRINTS" id="PR00100">
    <property type="entry name" value="AOTCASE"/>
</dbReference>
<dbReference type="Gene3D" id="3.40.50.1370">
    <property type="entry name" value="Aspartate/ornithine carbamoyltransferase"/>
    <property type="match status" value="2"/>
</dbReference>
<feature type="binding site" evidence="7">
    <location>
        <position position="98"/>
    </location>
    <ligand>
        <name>carbamoyl phosphate</name>
        <dbReference type="ChEBI" id="CHEBI:58228"/>
    </ligand>
</feature>
<dbReference type="NCBIfam" id="NF002032">
    <property type="entry name" value="PRK00856.1"/>
    <property type="match status" value="1"/>
</dbReference>
<gene>
    <name evidence="7" type="primary">pyrB</name>
    <name evidence="10" type="ORF">AB1471_06100</name>
</gene>
<proteinExistence type="inferred from homology"/>
<feature type="binding site" evidence="7">
    <location>
        <position position="48"/>
    </location>
    <ligand>
        <name>carbamoyl phosphate</name>
        <dbReference type="ChEBI" id="CHEBI:58228"/>
    </ligand>
</feature>